<dbReference type="Pfam" id="PF23893">
    <property type="entry name" value="Y4YQ_C"/>
    <property type="match status" value="1"/>
</dbReference>
<dbReference type="InterPro" id="IPR057770">
    <property type="entry name" value="YscD/Y4YQ_C"/>
</dbReference>
<dbReference type="AlphaFoldDB" id="A0A1G5ZYH4"/>
<accession>A0A1G5ZYH4</accession>
<evidence type="ECO:0000259" key="2">
    <source>
        <dbReference type="Pfam" id="PF23893"/>
    </source>
</evidence>
<dbReference type="STRING" id="1165689.SAMN02927914_06731"/>
<feature type="domain" description="YscD/Y4YQ C-terminal" evidence="2">
    <location>
        <begin position="261"/>
        <end position="312"/>
    </location>
</feature>
<dbReference type="RefSeq" id="WP_276315583.1">
    <property type="nucleotide sequence ID" value="NZ_FMXM01000061.1"/>
</dbReference>
<feature type="compositionally biased region" description="Basic and acidic residues" evidence="1">
    <location>
        <begin position="167"/>
        <end position="177"/>
    </location>
</feature>
<dbReference type="EMBL" id="FMXM01000061">
    <property type="protein sequence ID" value="SDA99814.1"/>
    <property type="molecule type" value="Genomic_DNA"/>
</dbReference>
<reference evidence="3 4" key="1">
    <citation type="submission" date="2016-10" db="EMBL/GenBank/DDBJ databases">
        <authorList>
            <person name="de Groot N.N."/>
        </authorList>
    </citation>
    <scope>NUCLEOTIDE SEQUENCE [LARGE SCALE GENOMIC DNA]</scope>
    <source>
        <strain evidence="3 4">CGMCC 1.12097</strain>
    </source>
</reference>
<evidence type="ECO:0000313" key="4">
    <source>
        <dbReference type="Proteomes" id="UP000198588"/>
    </source>
</evidence>
<protein>
    <submittedName>
        <fullName evidence="3">Type III secretion protein D</fullName>
    </submittedName>
</protein>
<evidence type="ECO:0000256" key="1">
    <source>
        <dbReference type="SAM" id="MobiDB-lite"/>
    </source>
</evidence>
<organism evidence="3 4">
    <name type="scientific">Mesorhizobium qingshengii</name>
    <dbReference type="NCBI Taxonomy" id="1165689"/>
    <lineage>
        <taxon>Bacteria</taxon>
        <taxon>Pseudomonadati</taxon>
        <taxon>Pseudomonadota</taxon>
        <taxon>Alphaproteobacteria</taxon>
        <taxon>Hyphomicrobiales</taxon>
        <taxon>Phyllobacteriaceae</taxon>
        <taxon>Mesorhizobium</taxon>
    </lineage>
</organism>
<dbReference type="Proteomes" id="UP000198588">
    <property type="component" value="Unassembled WGS sequence"/>
</dbReference>
<evidence type="ECO:0000313" key="3">
    <source>
        <dbReference type="EMBL" id="SDA99814.1"/>
    </source>
</evidence>
<name>A0A1G5ZYH4_9HYPH</name>
<gene>
    <name evidence="3" type="ORF">SAMN02927914_06731</name>
</gene>
<sequence>MAAWQLLCGLCPLFERSSVDDTISLYYEVLSGLYCGLAGKTSLETSLVGSGLDADMIFVEQGLASHHFRIKLLGNSVEVEALAAGLRIEGKRNIAVGESVVVSLPVVVLSGEMSILWSVKNGVLNSSIGISSVSSRVLAMVMFASLAAGTLAAIFSYNGDAGVSRPDTPRADYESKRTSPRASDQTAEAVAKELQDEVDRAGLLNVKVTSARGAVTAEGTVTSASIISWRKLQQWFDHRSKGALTLINGVLTQDEKAPSAIAVEAVWHGPQPYLVVDGEKYFVGAVLEDGWTVDRIEEGRVLLSRNGRLAALPY</sequence>
<feature type="region of interest" description="Disordered" evidence="1">
    <location>
        <begin position="164"/>
        <end position="186"/>
    </location>
</feature>
<proteinExistence type="predicted"/>